<dbReference type="RefSeq" id="WP_213260245.1">
    <property type="nucleotide sequence ID" value="NZ_JAGYWA010000016.1"/>
</dbReference>
<protein>
    <submittedName>
        <fullName evidence="1">Tail fiber protein</fullName>
    </submittedName>
</protein>
<accession>A0ABV9PMU9</accession>
<dbReference type="Proteomes" id="UP001595935">
    <property type="component" value="Unassembled WGS sequence"/>
</dbReference>
<dbReference type="EMBL" id="JBHSGV010000016">
    <property type="protein sequence ID" value="MFC4750265.1"/>
    <property type="molecule type" value="Genomic_DNA"/>
</dbReference>
<reference evidence="2" key="1">
    <citation type="journal article" date="2019" name="Int. J. Syst. Evol. Microbiol.">
        <title>The Global Catalogue of Microorganisms (GCM) 10K type strain sequencing project: providing services to taxonomists for standard genome sequencing and annotation.</title>
        <authorList>
            <consortium name="The Broad Institute Genomics Platform"/>
            <consortium name="The Broad Institute Genome Sequencing Center for Infectious Disease"/>
            <person name="Wu L."/>
            <person name="Ma J."/>
        </authorList>
    </citation>
    <scope>NUCLEOTIDE SEQUENCE [LARGE SCALE GENOMIC DNA]</scope>
    <source>
        <strain evidence="2">WYCCWR 13023</strain>
    </source>
</reference>
<name>A0ABV9PMU9_9FLAO</name>
<gene>
    <name evidence="1" type="ORF">ACFO5S_22620</name>
</gene>
<evidence type="ECO:0000313" key="2">
    <source>
        <dbReference type="Proteomes" id="UP001595935"/>
    </source>
</evidence>
<organism evidence="1 2">
    <name type="scientific">Flavobacterium branchiicola</name>
    <dbReference type="NCBI Taxonomy" id="1114875"/>
    <lineage>
        <taxon>Bacteria</taxon>
        <taxon>Pseudomonadati</taxon>
        <taxon>Bacteroidota</taxon>
        <taxon>Flavobacteriia</taxon>
        <taxon>Flavobacteriales</taxon>
        <taxon>Flavobacteriaceae</taxon>
        <taxon>Flavobacterium</taxon>
    </lineage>
</organism>
<comment type="caution">
    <text evidence="1">The sequence shown here is derived from an EMBL/GenBank/DDBJ whole genome shotgun (WGS) entry which is preliminary data.</text>
</comment>
<sequence length="154" mass="17294">MKLSRYGTNGYSWNEHEEFRIGHRAPGSTGSKLELYVNGNENTTPTPDQHVMTWNYNGNVGIGTTNPTSKLTVAGNIHAQEVKVIVNAGVVPDYVFIRDYKLKSLNEVEQHIKQNNHLPEIPSAQDVEKNGLMLAEMNIALLKMIEELTLYVIE</sequence>
<evidence type="ECO:0000313" key="1">
    <source>
        <dbReference type="EMBL" id="MFC4750265.1"/>
    </source>
</evidence>
<keyword evidence="2" id="KW-1185">Reference proteome</keyword>
<proteinExistence type="predicted"/>